<comment type="subcellular location">
    <subcellularLocation>
        <location evidence="3">Lysosome</location>
    </subcellularLocation>
    <subcellularLocation>
        <location evidence="4">Membrane</location>
        <topology evidence="4">Lipid-anchor</topology>
    </subcellularLocation>
    <subcellularLocation>
        <location evidence="2">Preautophagosomal structure</location>
    </subcellularLocation>
</comment>
<dbReference type="GO" id="GO:0003925">
    <property type="term" value="F:G protein activity"/>
    <property type="evidence" value="ECO:0007669"/>
    <property type="project" value="UniProtKB-EC"/>
</dbReference>
<evidence type="ECO:0000256" key="18">
    <source>
        <dbReference type="ARBA" id="ARBA00023139"/>
    </source>
</evidence>
<evidence type="ECO:0000256" key="22">
    <source>
        <dbReference type="ARBA" id="ARBA00025740"/>
    </source>
</evidence>
<dbReference type="Pfam" id="PF21032">
    <property type="entry name" value="PROPPIN"/>
    <property type="match status" value="1"/>
</dbReference>
<evidence type="ECO:0000256" key="8">
    <source>
        <dbReference type="ARBA" id="ARBA00022723"/>
    </source>
</evidence>
<evidence type="ECO:0000256" key="25">
    <source>
        <dbReference type="ARBA" id="ARBA00047660"/>
    </source>
</evidence>
<dbReference type="FunFam" id="2.130.10.10:FF:000083">
    <property type="entry name" value="WD repeat domain phosphoinositide-interacting protein 3"/>
    <property type="match status" value="1"/>
</dbReference>
<comment type="cofactor">
    <cofactor evidence="1">
        <name>Mg(2+)</name>
        <dbReference type="ChEBI" id="CHEBI:18420"/>
    </cofactor>
</comment>
<dbReference type="PRINTS" id="PR00449">
    <property type="entry name" value="RASTRNSFRMNG"/>
</dbReference>
<proteinExistence type="inferred from homology"/>
<dbReference type="SUPFAM" id="SSF158235">
    <property type="entry name" value="SOCS box-like"/>
    <property type="match status" value="1"/>
</dbReference>
<dbReference type="FunFam" id="3.40.50.300:FF:000371">
    <property type="entry name" value="RAB40C, member RAS oncogene family"/>
    <property type="match status" value="1"/>
</dbReference>
<reference evidence="28 29" key="1">
    <citation type="journal article" date="2024" name="Proc. Natl. Acad. Sci. U.S.A.">
        <title>The genetic regulatory architecture and epigenomic basis for age-related changes in rattlesnake venom.</title>
        <authorList>
            <person name="Hogan M.P."/>
            <person name="Holding M.L."/>
            <person name="Nystrom G.S."/>
            <person name="Colston T.J."/>
            <person name="Bartlett D.A."/>
            <person name="Mason A.J."/>
            <person name="Ellsworth S.A."/>
            <person name="Rautsaw R.M."/>
            <person name="Lawrence K.C."/>
            <person name="Strickland J.L."/>
            <person name="He B."/>
            <person name="Fraser P."/>
            <person name="Margres M.J."/>
            <person name="Gilbert D.M."/>
            <person name="Gibbs H.L."/>
            <person name="Parkinson C.L."/>
            <person name="Rokyta D.R."/>
        </authorList>
    </citation>
    <scope>NUCLEOTIDE SEQUENCE [LARGE SCALE GENOMIC DNA]</scope>
    <source>
        <strain evidence="28">DRR0105</strain>
    </source>
</reference>
<dbReference type="EMBL" id="JAOTOJ010000002">
    <property type="protein sequence ID" value="KAK9406765.1"/>
    <property type="molecule type" value="Genomic_DNA"/>
</dbReference>
<dbReference type="InterPro" id="IPR036036">
    <property type="entry name" value="SOCS_box-like_dom_sf"/>
</dbReference>
<keyword evidence="15" id="KW-0446">Lipid-binding</keyword>
<dbReference type="PROSITE" id="PS51421">
    <property type="entry name" value="RAS"/>
    <property type="match status" value="1"/>
</dbReference>
<dbReference type="InterPro" id="IPR001806">
    <property type="entry name" value="Small_GTPase"/>
</dbReference>
<dbReference type="GO" id="GO:0016020">
    <property type="term" value="C:membrane"/>
    <property type="evidence" value="ECO:0007669"/>
    <property type="project" value="UniProtKB-SubCell"/>
</dbReference>
<dbReference type="SMART" id="SM00173">
    <property type="entry name" value="RAS"/>
    <property type="match status" value="1"/>
</dbReference>
<dbReference type="Gene3D" id="2.130.10.10">
    <property type="entry name" value="YVTN repeat-like/Quinoprotein amine dehydrogenase"/>
    <property type="match status" value="1"/>
</dbReference>
<accession>A0AAW1BXL9</accession>
<evidence type="ECO:0000256" key="13">
    <source>
        <dbReference type="ARBA" id="ARBA00022842"/>
    </source>
</evidence>
<dbReference type="PROSITE" id="PS51419">
    <property type="entry name" value="RAB"/>
    <property type="match status" value="1"/>
</dbReference>
<keyword evidence="14" id="KW-0072">Autophagy</keyword>
<sequence>MPSARKTNTGLGEKAAPPKDPAAACIAAKKGKLALKQLMGAATKSVLQWEQGVQISWDSVTELRSGCSNNNRHSSCDSRRLSQLLSSGTRRRPAQRFLSFPRSRLVTALLGPCHERFFPLSPISVRLGARRVLGTTPVGFCSLRAVRVSPAQPVWARYPRWRRWKFSLPCLGPEDARRCPQSWYRQPIGTPPQGGLEHAFARVLLLLIFLGPRWHNWWLGAPRGRWELILRRDVEGGVEKMNHVGSPVKAYDFLLKFLLVGDSDVGKGEILASLEDGATESPYGYNMGIDYKTTTILLDGRRIKLQLWDTSGQGRFCTIFRSYSRGAQGVILVYDITNRWSFDGIDRWIKEIDEHAPGVPKILVGNRLHLAFKRQVSTEQAQAYAERLGMTFFEVSPLCNFNITESFTELARIVLMRHGMDRLWRPNKVLSLQDLCCRAIVSCTPVHLVDKLPLPVALRSHLKSFSMANGLNARMMHGRSYSLTASNNNKRNSLKKAKIIQRCNERAPTAKVKSARARGFKHELARLSARPRPFPLSGAMNLLPVNPHGNGLLFAGFNQDHGCFACGMENGFRVFNADPLKEKEKQEFLEGGVGHVEMLFRCNYLALVGGGKKPKYPPNKVMIWDDLKKKTVIEIEFSTEVKAVKLRRDRIVVVLDSMIKVFTFTHNPHQLHVFETCYNSKGLCVLCPNSNNSLLAFPGTHTGHVQIVDLANTEKPPVDIPAHEGILSCIALNLQGTRIATASEKGTLIRIFDTSSGHLIQELRRGSQAANIYCINFNQDASLICVSSDHATVHIFAAEDPKRNKQSSLASASFLPKYFSSKWSFSKFQVPSGSPCICAFGTEPNSVLAICADGSYYKFLFNQKGECSRDVYAQFLEMTDDKL</sequence>
<dbReference type="SMART" id="SM00320">
    <property type="entry name" value="WD40"/>
    <property type="match status" value="2"/>
</dbReference>
<dbReference type="GO" id="GO:0000407">
    <property type="term" value="C:phagophore assembly site"/>
    <property type="evidence" value="ECO:0007669"/>
    <property type="project" value="UniProtKB-SubCell"/>
</dbReference>
<dbReference type="Proteomes" id="UP001474421">
    <property type="component" value="Unassembled WGS sequence"/>
</dbReference>
<evidence type="ECO:0000256" key="1">
    <source>
        <dbReference type="ARBA" id="ARBA00001946"/>
    </source>
</evidence>
<evidence type="ECO:0000256" key="14">
    <source>
        <dbReference type="ARBA" id="ARBA00023006"/>
    </source>
</evidence>
<evidence type="ECO:0000256" key="7">
    <source>
        <dbReference type="ARBA" id="ARBA00022574"/>
    </source>
</evidence>
<dbReference type="GO" id="GO:0035556">
    <property type="term" value="P:intracellular signal transduction"/>
    <property type="evidence" value="ECO:0007669"/>
    <property type="project" value="InterPro"/>
</dbReference>
<dbReference type="InterPro" id="IPR001680">
    <property type="entry name" value="WD40_rpt"/>
</dbReference>
<organism evidence="28 29">
    <name type="scientific">Crotalus adamanteus</name>
    <name type="common">Eastern diamondback rattlesnake</name>
    <dbReference type="NCBI Taxonomy" id="8729"/>
    <lineage>
        <taxon>Eukaryota</taxon>
        <taxon>Metazoa</taxon>
        <taxon>Chordata</taxon>
        <taxon>Craniata</taxon>
        <taxon>Vertebrata</taxon>
        <taxon>Euteleostomi</taxon>
        <taxon>Lepidosauria</taxon>
        <taxon>Squamata</taxon>
        <taxon>Bifurcata</taxon>
        <taxon>Unidentata</taxon>
        <taxon>Episquamata</taxon>
        <taxon>Toxicofera</taxon>
        <taxon>Serpentes</taxon>
        <taxon>Colubroidea</taxon>
        <taxon>Viperidae</taxon>
        <taxon>Crotalinae</taxon>
        <taxon>Crotalus</taxon>
    </lineage>
</organism>
<dbReference type="GO" id="GO:0005764">
    <property type="term" value="C:lysosome"/>
    <property type="evidence" value="ECO:0007669"/>
    <property type="project" value="UniProtKB-SubCell"/>
</dbReference>
<keyword evidence="13" id="KW-0460">Magnesium</keyword>
<feature type="domain" description="SOCS box" evidence="27">
    <location>
        <begin position="422"/>
        <end position="468"/>
    </location>
</feature>
<comment type="caution">
    <text evidence="28">The sequence shown here is derived from an EMBL/GenBank/DDBJ whole genome shotgun (WGS) entry which is preliminary data.</text>
</comment>
<feature type="compositionally biased region" description="Polar residues" evidence="26">
    <location>
        <begin position="1"/>
        <end position="10"/>
    </location>
</feature>
<evidence type="ECO:0000259" key="27">
    <source>
        <dbReference type="PROSITE" id="PS50225"/>
    </source>
</evidence>
<evidence type="ECO:0000256" key="15">
    <source>
        <dbReference type="ARBA" id="ARBA00023121"/>
    </source>
</evidence>
<dbReference type="GO" id="GO:0005525">
    <property type="term" value="F:GTP binding"/>
    <property type="evidence" value="ECO:0007669"/>
    <property type="project" value="UniProtKB-KW"/>
</dbReference>
<dbReference type="InterPro" id="IPR015943">
    <property type="entry name" value="WD40/YVTN_repeat-like_dom_sf"/>
</dbReference>
<evidence type="ECO:0000256" key="17">
    <source>
        <dbReference type="ARBA" id="ARBA00023136"/>
    </source>
</evidence>
<evidence type="ECO:0000256" key="24">
    <source>
        <dbReference type="ARBA" id="ARBA00041573"/>
    </source>
</evidence>
<dbReference type="GO" id="GO:0046872">
    <property type="term" value="F:metal ion binding"/>
    <property type="evidence" value="ECO:0007669"/>
    <property type="project" value="UniProtKB-KW"/>
</dbReference>
<dbReference type="GO" id="GO:0008289">
    <property type="term" value="F:lipid binding"/>
    <property type="evidence" value="ECO:0007669"/>
    <property type="project" value="UniProtKB-KW"/>
</dbReference>
<dbReference type="GO" id="GO:0006914">
    <property type="term" value="P:autophagy"/>
    <property type="evidence" value="ECO:0007669"/>
    <property type="project" value="UniProtKB-KW"/>
</dbReference>
<dbReference type="PROSITE" id="PS50225">
    <property type="entry name" value="SOCS"/>
    <property type="match status" value="1"/>
</dbReference>
<keyword evidence="21" id="KW-0636">Prenylation</keyword>
<dbReference type="InterPro" id="IPR048720">
    <property type="entry name" value="PROPPIN"/>
</dbReference>
<evidence type="ECO:0000256" key="16">
    <source>
        <dbReference type="ARBA" id="ARBA00023134"/>
    </source>
</evidence>
<comment type="similarity">
    <text evidence="22">Belongs to the WD repeat PROPPIN family.</text>
</comment>
<evidence type="ECO:0000313" key="28">
    <source>
        <dbReference type="EMBL" id="KAK9406765.1"/>
    </source>
</evidence>
<dbReference type="SMART" id="SM00175">
    <property type="entry name" value="RAB"/>
    <property type="match status" value="1"/>
</dbReference>
<dbReference type="CDD" id="cd03742">
    <property type="entry name" value="SOCS_Rab40"/>
    <property type="match status" value="1"/>
</dbReference>
<evidence type="ECO:0000256" key="12">
    <source>
        <dbReference type="ARBA" id="ARBA00022801"/>
    </source>
</evidence>
<evidence type="ECO:0000256" key="3">
    <source>
        <dbReference type="ARBA" id="ARBA00004371"/>
    </source>
</evidence>
<keyword evidence="8" id="KW-0479">Metal-binding</keyword>
<evidence type="ECO:0000256" key="4">
    <source>
        <dbReference type="ARBA" id="ARBA00004635"/>
    </source>
</evidence>
<dbReference type="SMART" id="SM00174">
    <property type="entry name" value="RHO"/>
    <property type="match status" value="1"/>
</dbReference>
<dbReference type="SUPFAM" id="SSF52540">
    <property type="entry name" value="P-loop containing nucleoside triphosphate hydrolases"/>
    <property type="match status" value="1"/>
</dbReference>
<dbReference type="SMART" id="SM00253">
    <property type="entry name" value="SOCS"/>
    <property type="match status" value="1"/>
</dbReference>
<keyword evidence="19" id="KW-0458">Lysosome</keyword>
<evidence type="ECO:0000256" key="21">
    <source>
        <dbReference type="ARBA" id="ARBA00023289"/>
    </source>
</evidence>
<dbReference type="InterPro" id="IPR001496">
    <property type="entry name" value="SOCS_box"/>
</dbReference>
<dbReference type="CDD" id="cd04121">
    <property type="entry name" value="Rab40"/>
    <property type="match status" value="1"/>
</dbReference>
<evidence type="ECO:0000256" key="6">
    <source>
        <dbReference type="ARBA" id="ARBA00011984"/>
    </source>
</evidence>
<dbReference type="Pfam" id="PF07525">
    <property type="entry name" value="SOCS_box"/>
    <property type="match status" value="1"/>
</dbReference>
<dbReference type="NCBIfam" id="TIGR00231">
    <property type="entry name" value="small_GTP"/>
    <property type="match status" value="1"/>
</dbReference>
<dbReference type="InterPro" id="IPR036322">
    <property type="entry name" value="WD40_repeat_dom_sf"/>
</dbReference>
<dbReference type="EC" id="3.6.5.2" evidence="6"/>
<dbReference type="SUPFAM" id="SSF50978">
    <property type="entry name" value="WD40 repeat-like"/>
    <property type="match status" value="1"/>
</dbReference>
<name>A0AAW1BXL9_CROAD</name>
<protein>
    <recommendedName>
        <fullName evidence="23">WD repeat domain phosphoinositide-interacting protein 3</fullName>
        <ecNumber evidence="6">3.6.5.2</ecNumber>
    </recommendedName>
    <alternativeName>
        <fullName evidence="24">WD repeat-containing protein 45B</fullName>
    </alternativeName>
</protein>
<keyword evidence="9" id="KW-0677">Repeat</keyword>
<keyword evidence="18" id="KW-0564">Palmitate</keyword>
<evidence type="ECO:0000256" key="23">
    <source>
        <dbReference type="ARBA" id="ARBA00040656"/>
    </source>
</evidence>
<dbReference type="SMART" id="SM00969">
    <property type="entry name" value="SOCS_box"/>
    <property type="match status" value="1"/>
</dbReference>
<evidence type="ECO:0000256" key="5">
    <source>
        <dbReference type="ARBA" id="ARBA00004906"/>
    </source>
</evidence>
<dbReference type="Pfam" id="PF00071">
    <property type="entry name" value="Ras"/>
    <property type="match status" value="1"/>
</dbReference>
<keyword evidence="29" id="KW-1185">Reference proteome</keyword>
<feature type="region of interest" description="Disordered" evidence="26">
    <location>
        <begin position="1"/>
        <end position="20"/>
    </location>
</feature>
<keyword evidence="11" id="KW-0833">Ubl conjugation pathway</keyword>
<keyword evidence="12" id="KW-0378">Hydrolase</keyword>
<keyword evidence="16" id="KW-0342">GTP-binding</keyword>
<evidence type="ECO:0000256" key="9">
    <source>
        <dbReference type="ARBA" id="ARBA00022737"/>
    </source>
</evidence>
<evidence type="ECO:0000256" key="10">
    <source>
        <dbReference type="ARBA" id="ARBA00022741"/>
    </source>
</evidence>
<dbReference type="AlphaFoldDB" id="A0AAW1BXL9"/>
<keyword evidence="17" id="KW-0472">Membrane</keyword>
<evidence type="ECO:0000313" key="29">
    <source>
        <dbReference type="Proteomes" id="UP001474421"/>
    </source>
</evidence>
<evidence type="ECO:0000256" key="2">
    <source>
        <dbReference type="ARBA" id="ARBA00004329"/>
    </source>
</evidence>
<evidence type="ECO:0000256" key="19">
    <source>
        <dbReference type="ARBA" id="ARBA00023228"/>
    </source>
</evidence>
<gene>
    <name evidence="28" type="ORF">NXF25_005539</name>
</gene>
<evidence type="ECO:0000256" key="20">
    <source>
        <dbReference type="ARBA" id="ARBA00023288"/>
    </source>
</evidence>
<keyword evidence="10" id="KW-0547">Nucleotide-binding</keyword>
<evidence type="ECO:0000256" key="11">
    <source>
        <dbReference type="ARBA" id="ARBA00022786"/>
    </source>
</evidence>
<evidence type="ECO:0000256" key="26">
    <source>
        <dbReference type="SAM" id="MobiDB-lite"/>
    </source>
</evidence>
<dbReference type="SMART" id="SM00176">
    <property type="entry name" value="RAN"/>
    <property type="match status" value="1"/>
</dbReference>
<comment type="pathway">
    <text evidence="5">Protein modification; protein ubiquitination.</text>
</comment>
<dbReference type="PANTHER" id="PTHR11227">
    <property type="entry name" value="WD-REPEAT PROTEIN INTERACTING WITH PHOSPHOINOSIDES WIPI -RELATED"/>
    <property type="match status" value="1"/>
</dbReference>
<keyword evidence="7" id="KW-0853">WD repeat</keyword>
<keyword evidence="20" id="KW-0449">Lipoprotein</keyword>
<dbReference type="InterPro" id="IPR005225">
    <property type="entry name" value="Small_GTP-bd"/>
</dbReference>
<dbReference type="InterPro" id="IPR027417">
    <property type="entry name" value="P-loop_NTPase"/>
</dbReference>
<dbReference type="Gene3D" id="3.40.50.300">
    <property type="entry name" value="P-loop containing nucleotide triphosphate hydrolases"/>
    <property type="match status" value="1"/>
</dbReference>
<comment type="catalytic activity">
    <reaction evidence="25">
        <text>GTP + H2O = GDP + phosphate + H(+)</text>
        <dbReference type="Rhea" id="RHEA:19669"/>
        <dbReference type="ChEBI" id="CHEBI:15377"/>
        <dbReference type="ChEBI" id="CHEBI:15378"/>
        <dbReference type="ChEBI" id="CHEBI:37565"/>
        <dbReference type="ChEBI" id="CHEBI:43474"/>
        <dbReference type="ChEBI" id="CHEBI:58189"/>
        <dbReference type="EC" id="3.6.5.2"/>
    </reaction>
    <physiologicalReaction direction="left-to-right" evidence="25">
        <dbReference type="Rhea" id="RHEA:19670"/>
    </physiologicalReaction>
</comment>